<dbReference type="EMBL" id="JAPWTK010000223">
    <property type="protein sequence ID" value="KAJ8945244.1"/>
    <property type="molecule type" value="Genomic_DNA"/>
</dbReference>
<evidence type="ECO:0000313" key="2">
    <source>
        <dbReference type="EMBL" id="KAJ8945244.1"/>
    </source>
</evidence>
<evidence type="ECO:0000313" key="3">
    <source>
        <dbReference type="Proteomes" id="UP001162162"/>
    </source>
</evidence>
<organism evidence="2 3">
    <name type="scientific">Aromia moschata</name>
    <dbReference type="NCBI Taxonomy" id="1265417"/>
    <lineage>
        <taxon>Eukaryota</taxon>
        <taxon>Metazoa</taxon>
        <taxon>Ecdysozoa</taxon>
        <taxon>Arthropoda</taxon>
        <taxon>Hexapoda</taxon>
        <taxon>Insecta</taxon>
        <taxon>Pterygota</taxon>
        <taxon>Neoptera</taxon>
        <taxon>Endopterygota</taxon>
        <taxon>Coleoptera</taxon>
        <taxon>Polyphaga</taxon>
        <taxon>Cucujiformia</taxon>
        <taxon>Chrysomeloidea</taxon>
        <taxon>Cerambycidae</taxon>
        <taxon>Cerambycinae</taxon>
        <taxon>Callichromatini</taxon>
        <taxon>Aromia</taxon>
    </lineage>
</organism>
<feature type="compositionally biased region" description="Basic and acidic residues" evidence="1">
    <location>
        <begin position="64"/>
        <end position="73"/>
    </location>
</feature>
<dbReference type="AlphaFoldDB" id="A0AAV8Y196"/>
<name>A0AAV8Y196_9CUCU</name>
<evidence type="ECO:0000256" key="1">
    <source>
        <dbReference type="SAM" id="MobiDB-lite"/>
    </source>
</evidence>
<protein>
    <submittedName>
        <fullName evidence="2">Uncharacterized protein</fullName>
    </submittedName>
</protein>
<proteinExistence type="predicted"/>
<feature type="compositionally biased region" description="Low complexity" evidence="1">
    <location>
        <begin position="1"/>
        <end position="11"/>
    </location>
</feature>
<dbReference type="Proteomes" id="UP001162162">
    <property type="component" value="Unassembled WGS sequence"/>
</dbReference>
<comment type="caution">
    <text evidence="2">The sequence shown here is derived from an EMBL/GenBank/DDBJ whole genome shotgun (WGS) entry which is preliminary data.</text>
</comment>
<feature type="compositionally biased region" description="Pro residues" evidence="1">
    <location>
        <begin position="27"/>
        <end position="46"/>
    </location>
</feature>
<sequence length="128" mass="13712">MRPQPQVQVFPSGPPPPPPSMARGGAPFPPPPPGGAPPPPPPPPLGPAAHPEGAHGRQPGTGKARHDQDHTRQPDGAQSWSNNPTQSNSFKIIQKMTNTDDDEDDENTPVTEHAPRYPQNFQQPPLSR</sequence>
<accession>A0AAV8Y196</accession>
<feature type="region of interest" description="Disordered" evidence="1">
    <location>
        <begin position="1"/>
        <end position="128"/>
    </location>
</feature>
<gene>
    <name evidence="2" type="ORF">NQ318_016664</name>
</gene>
<reference evidence="2" key="1">
    <citation type="journal article" date="2023" name="Insect Mol. Biol.">
        <title>Genome sequencing provides insights into the evolution of gene families encoding plant cell wall-degrading enzymes in longhorned beetles.</title>
        <authorList>
            <person name="Shin N.R."/>
            <person name="Okamura Y."/>
            <person name="Kirsch R."/>
            <person name="Pauchet Y."/>
        </authorList>
    </citation>
    <scope>NUCLEOTIDE SEQUENCE</scope>
    <source>
        <strain evidence="2">AMC_N1</strain>
    </source>
</reference>
<feature type="compositionally biased region" description="Polar residues" evidence="1">
    <location>
        <begin position="76"/>
        <end position="91"/>
    </location>
</feature>
<feature type="compositionally biased region" description="Polar residues" evidence="1">
    <location>
        <begin position="119"/>
        <end position="128"/>
    </location>
</feature>
<keyword evidence="3" id="KW-1185">Reference proteome</keyword>